<reference evidence="3" key="1">
    <citation type="journal article" date="2017" name="J. Biotechnol.">
        <title>Complete genome sequence of Novosphingobium resinovorum SA1, a versatile xenobiotic-degrading bacterium capable of utilizing sulfanilic acid.</title>
        <authorList>
            <person name="Hegedus B."/>
            <person name="Kos P.B."/>
            <person name="Balint B."/>
            <person name="Maroti G."/>
            <person name="Gan H.M."/>
            <person name="Perei K."/>
            <person name="Rakhely G."/>
        </authorList>
    </citation>
    <scope>NUCLEOTIDE SEQUENCE [LARGE SCALE GENOMIC DNA]</scope>
    <source>
        <strain evidence="3">SA1</strain>
    </source>
</reference>
<evidence type="ECO:0000313" key="2">
    <source>
        <dbReference type="EMBL" id="AOR80626.1"/>
    </source>
</evidence>
<evidence type="ECO:0000256" key="1">
    <source>
        <dbReference type="SAM" id="MobiDB-lite"/>
    </source>
</evidence>
<proteinExistence type="predicted"/>
<accession>A0A1D8AES7</accession>
<name>A0A1D8AES7_9SPHN</name>
<organism evidence="2 3">
    <name type="scientific">Novosphingobium resinovorum</name>
    <dbReference type="NCBI Taxonomy" id="158500"/>
    <lineage>
        <taxon>Bacteria</taxon>
        <taxon>Pseudomonadati</taxon>
        <taxon>Pseudomonadota</taxon>
        <taxon>Alphaproteobacteria</taxon>
        <taxon>Sphingomonadales</taxon>
        <taxon>Sphingomonadaceae</taxon>
        <taxon>Novosphingobium</taxon>
    </lineage>
</organism>
<protein>
    <submittedName>
        <fullName evidence="2">Uncharacterized protein</fullName>
    </submittedName>
</protein>
<feature type="compositionally biased region" description="Low complexity" evidence="1">
    <location>
        <begin position="114"/>
        <end position="123"/>
    </location>
</feature>
<feature type="region of interest" description="Disordered" evidence="1">
    <location>
        <begin position="114"/>
        <end position="138"/>
    </location>
</feature>
<dbReference type="KEGG" id="nre:BES08_27705"/>
<keyword evidence="3" id="KW-1185">Reference proteome</keyword>
<keyword evidence="2" id="KW-0614">Plasmid</keyword>
<dbReference type="AlphaFoldDB" id="A0A1D8AES7"/>
<geneLocation type="plasmid" evidence="2 3">
    <name>pSA2</name>
</geneLocation>
<sequence length="138" mass="15465">MNRNIIWKVIDQRSPPCRWGNVNALIEAVEHDNRVLDADQAPESDPLDVIDYDQREGVKVDPLGEQRSLDVIYMLDTFANEYPLFASDPPVVFVLDAGAPPPWHISVARHVSSRAARAPAPHHQGGRSLPADCTERRH</sequence>
<dbReference type="Proteomes" id="UP000094626">
    <property type="component" value="Plasmid pSA2"/>
</dbReference>
<gene>
    <name evidence="2" type="ORF">BES08_27705</name>
</gene>
<evidence type="ECO:0000313" key="3">
    <source>
        <dbReference type="Proteomes" id="UP000094626"/>
    </source>
</evidence>
<dbReference type="EMBL" id="CP017077">
    <property type="protein sequence ID" value="AOR80626.1"/>
    <property type="molecule type" value="Genomic_DNA"/>
</dbReference>